<name>F5XW88_RAMTT</name>
<dbReference type="OrthoDB" id="8906313at2"/>
<evidence type="ECO:0000313" key="2">
    <source>
        <dbReference type="EMBL" id="AEG91658.1"/>
    </source>
</evidence>
<dbReference type="RefSeq" id="WP_013899891.1">
    <property type="nucleotide sequence ID" value="NC_015677.1"/>
</dbReference>
<feature type="region of interest" description="Disordered" evidence="1">
    <location>
        <begin position="63"/>
        <end position="85"/>
    </location>
</feature>
<gene>
    <name evidence="2" type="ordered locus">Rta_05800</name>
</gene>
<keyword evidence="3" id="KW-1185">Reference proteome</keyword>
<dbReference type="Proteomes" id="UP000008385">
    <property type="component" value="Chromosome"/>
</dbReference>
<organism evidence="2 3">
    <name type="scientific">Ramlibacter tataouinensis (strain ATCC BAA-407 / DSM 14655 / LMG 21543 / TTB310)</name>
    <dbReference type="NCBI Taxonomy" id="365046"/>
    <lineage>
        <taxon>Bacteria</taxon>
        <taxon>Pseudomonadati</taxon>
        <taxon>Pseudomonadota</taxon>
        <taxon>Betaproteobacteria</taxon>
        <taxon>Burkholderiales</taxon>
        <taxon>Comamonadaceae</taxon>
        <taxon>Ramlibacter</taxon>
    </lineage>
</organism>
<reference evidence="2 3" key="2">
    <citation type="journal article" date="2011" name="PLoS ONE">
        <title>The Cyst-Dividing Bacterium Ramlibacter tataouinensis TTB310 Genome Reveals a Well-Stocked Toolbox for Adaptation to a Desert Environment.</title>
        <authorList>
            <person name="De Luca G."/>
            <person name="Barakat M."/>
            <person name="Ortet P."/>
            <person name="Fochesato S."/>
            <person name="Jourlin-Castelli C."/>
            <person name="Ansaldi M."/>
            <person name="Py B."/>
            <person name="Fichant G."/>
            <person name="Coutinho P.M."/>
            <person name="Voulhoux R."/>
            <person name="Bastien O."/>
            <person name="Marechal E."/>
            <person name="Henrissat B."/>
            <person name="Quentin Y."/>
            <person name="Noirot P."/>
            <person name="Filloux A."/>
            <person name="Mejean V."/>
            <person name="Dubow M.S."/>
            <person name="Barras F."/>
            <person name="Barbe V."/>
            <person name="Weissenbach J."/>
            <person name="Mihalcescu I."/>
            <person name="Vermeglio A."/>
            <person name="Achouak W."/>
            <person name="Heulin T."/>
        </authorList>
    </citation>
    <scope>NUCLEOTIDE SEQUENCE [LARGE SCALE GENOMIC DNA]</scope>
    <source>
        <strain evidence="3">ATCC BAA-407 / DSM 14655 / LMG 21543 / TTB310</strain>
    </source>
</reference>
<evidence type="ECO:0000256" key="1">
    <source>
        <dbReference type="SAM" id="MobiDB-lite"/>
    </source>
</evidence>
<feature type="compositionally biased region" description="Low complexity" evidence="1">
    <location>
        <begin position="68"/>
        <end position="85"/>
    </location>
</feature>
<dbReference type="HOGENOM" id="CLU_2194794_0_0_4"/>
<sequence>MTYVDLLRKVLLQGVPVENALDFLRDAGASPLEAAVAVHIVTGTELADARKLVEISQAWKAPRPRPAPTVAAEPSVGHYGRSGRGSHSVLAHLLAVQSARPSAQPQGG</sequence>
<proteinExistence type="predicted"/>
<protein>
    <submittedName>
        <fullName evidence="2">Uncharacterized protein</fullName>
    </submittedName>
</protein>
<dbReference type="KEGG" id="rta:Rta_05800"/>
<evidence type="ECO:0000313" key="3">
    <source>
        <dbReference type="Proteomes" id="UP000008385"/>
    </source>
</evidence>
<reference evidence="3" key="1">
    <citation type="submission" date="2006-01" db="EMBL/GenBank/DDBJ databases">
        <title>Genome of the cyst-dividing bacterium Ramlibacter tataouinensis.</title>
        <authorList>
            <person name="Barakat M."/>
            <person name="Ortet P."/>
            <person name="De Luca G."/>
            <person name="Jourlin-Castelli C."/>
            <person name="Ansaldi M."/>
            <person name="Py B."/>
            <person name="Fichant G."/>
            <person name="Coutinho P."/>
            <person name="Voulhoux R."/>
            <person name="Bastien O."/>
            <person name="Roy S."/>
            <person name="Marechal E."/>
            <person name="Henrissat B."/>
            <person name="Quentin Y."/>
            <person name="Noirot P."/>
            <person name="Filloux A."/>
            <person name="Mejean V."/>
            <person name="DuBow M."/>
            <person name="Barras F."/>
            <person name="Heulin T."/>
        </authorList>
    </citation>
    <scope>NUCLEOTIDE SEQUENCE [LARGE SCALE GENOMIC DNA]</scope>
    <source>
        <strain evidence="3">ATCC BAA-407 / DSM 14655 / LMG 21543 / TTB310</strain>
    </source>
</reference>
<dbReference type="EMBL" id="CP000245">
    <property type="protein sequence ID" value="AEG91658.1"/>
    <property type="molecule type" value="Genomic_DNA"/>
</dbReference>
<dbReference type="AlphaFoldDB" id="F5XW88"/>
<accession>F5XW88</accession>